<name>A0AAW0A5N6_9AGAR</name>
<evidence type="ECO:0000313" key="2">
    <source>
        <dbReference type="EMBL" id="KAK7001482.1"/>
    </source>
</evidence>
<comment type="caution">
    <text evidence="2">The sequence shown here is derived from an EMBL/GenBank/DDBJ whole genome shotgun (WGS) entry which is preliminary data.</text>
</comment>
<evidence type="ECO:0000256" key="1">
    <source>
        <dbReference type="SAM" id="MobiDB-lite"/>
    </source>
</evidence>
<proteinExistence type="predicted"/>
<keyword evidence="3" id="KW-1185">Reference proteome</keyword>
<gene>
    <name evidence="2" type="ORF">R3P38DRAFT_2731285</name>
</gene>
<accession>A0AAW0A5N6</accession>
<protein>
    <submittedName>
        <fullName evidence="2">Uncharacterized protein</fullName>
    </submittedName>
</protein>
<feature type="compositionally biased region" description="Gly residues" evidence="1">
    <location>
        <begin position="40"/>
        <end position="58"/>
    </location>
</feature>
<dbReference type="EMBL" id="JAWWNJ010000083">
    <property type="protein sequence ID" value="KAK7001482.1"/>
    <property type="molecule type" value="Genomic_DNA"/>
</dbReference>
<reference evidence="2 3" key="1">
    <citation type="journal article" date="2024" name="J Genomics">
        <title>Draft genome sequencing and assembly of Favolaschia claudopus CIRM-BRFM 2984 isolated from oak limbs.</title>
        <authorList>
            <person name="Navarro D."/>
            <person name="Drula E."/>
            <person name="Chaduli D."/>
            <person name="Cazenave R."/>
            <person name="Ahrendt S."/>
            <person name="Wang J."/>
            <person name="Lipzen A."/>
            <person name="Daum C."/>
            <person name="Barry K."/>
            <person name="Grigoriev I.V."/>
            <person name="Favel A."/>
            <person name="Rosso M.N."/>
            <person name="Martin F."/>
        </authorList>
    </citation>
    <scope>NUCLEOTIDE SEQUENCE [LARGE SCALE GENOMIC DNA]</scope>
    <source>
        <strain evidence="2 3">CIRM-BRFM 2984</strain>
    </source>
</reference>
<organism evidence="2 3">
    <name type="scientific">Favolaschia claudopus</name>
    <dbReference type="NCBI Taxonomy" id="2862362"/>
    <lineage>
        <taxon>Eukaryota</taxon>
        <taxon>Fungi</taxon>
        <taxon>Dikarya</taxon>
        <taxon>Basidiomycota</taxon>
        <taxon>Agaricomycotina</taxon>
        <taxon>Agaricomycetes</taxon>
        <taxon>Agaricomycetidae</taxon>
        <taxon>Agaricales</taxon>
        <taxon>Marasmiineae</taxon>
        <taxon>Mycenaceae</taxon>
        <taxon>Favolaschia</taxon>
    </lineage>
</organism>
<feature type="region of interest" description="Disordered" evidence="1">
    <location>
        <begin position="40"/>
        <end position="63"/>
    </location>
</feature>
<evidence type="ECO:0000313" key="3">
    <source>
        <dbReference type="Proteomes" id="UP001362999"/>
    </source>
</evidence>
<sequence>MGARGWSVRWKPTYNHQSCVFTPSTARFFFLSLGRVVSGGTGGRGGRGGQEGGTGGHGEGPRFEISRADGWTVNVQGNFVNYCDDKAAMIGCQSILPSIDSMTSHRDYQEENGLTLIAPAAPRPTAIRYLPQKRSDLSPAGTSSTGQQSVGFHADDIRSTKPIYCQTVRYLIEIASTHDRSGPASMRSLHVFREETAKLGSVRCLVHALDYKDTLIQTSLDLGIRDHPQFKTALEEDQPRLREKVMDVLYCSDNEQVMLSLEDRAAQSLLDIIQFVLDEALLHTRDATSKARRLIRKLAKACDKLPWSLVISGVTQRDEHPTFCGTFGDIFKAMYQGKPVALKRMRMFQGTDQRDIRQIFIRNSTAKAKAKID</sequence>
<dbReference type="Proteomes" id="UP001362999">
    <property type="component" value="Unassembled WGS sequence"/>
</dbReference>
<dbReference type="AlphaFoldDB" id="A0AAW0A5N6"/>